<dbReference type="SUPFAM" id="SSF103473">
    <property type="entry name" value="MFS general substrate transporter"/>
    <property type="match status" value="1"/>
</dbReference>
<feature type="transmembrane region" description="Helical" evidence="15">
    <location>
        <begin position="105"/>
        <end position="123"/>
    </location>
</feature>
<keyword evidence="18" id="KW-1185">Reference proteome</keyword>
<evidence type="ECO:0000256" key="8">
    <source>
        <dbReference type="ARBA" id="ARBA00044637"/>
    </source>
</evidence>
<evidence type="ECO:0000256" key="14">
    <source>
        <dbReference type="ARBA" id="ARBA00044780"/>
    </source>
</evidence>
<reference evidence="17" key="1">
    <citation type="submission" date="2023-10" db="EMBL/GenBank/DDBJ databases">
        <authorList>
            <person name="Chen Y."/>
            <person name="Shah S."/>
            <person name="Dougan E. K."/>
            <person name="Thang M."/>
            <person name="Chan C."/>
        </authorList>
    </citation>
    <scope>NUCLEOTIDE SEQUENCE [LARGE SCALE GENOMIC DNA]</scope>
</reference>
<keyword evidence="7 15" id="KW-0472">Membrane</keyword>
<dbReference type="PROSITE" id="PS00217">
    <property type="entry name" value="SUGAR_TRANSPORT_2"/>
    <property type="match status" value="1"/>
</dbReference>
<dbReference type="Proteomes" id="UP001189429">
    <property type="component" value="Unassembled WGS sequence"/>
</dbReference>
<dbReference type="PRINTS" id="PR00171">
    <property type="entry name" value="SUGRTRNSPORT"/>
</dbReference>
<dbReference type="PROSITE" id="PS00216">
    <property type="entry name" value="SUGAR_TRANSPORT_1"/>
    <property type="match status" value="1"/>
</dbReference>
<comment type="catalytic activity">
    <reaction evidence="11">
        <text>D-mannose(out) = D-mannose(in)</text>
        <dbReference type="Rhea" id="RHEA:78391"/>
        <dbReference type="ChEBI" id="CHEBI:4208"/>
    </reaction>
    <physiologicalReaction direction="left-to-right" evidence="11">
        <dbReference type="Rhea" id="RHEA:78392"/>
    </physiologicalReaction>
</comment>
<comment type="caution">
    <text evidence="17">The sequence shown here is derived from an EMBL/GenBank/DDBJ whole genome shotgun (WGS) entry which is preliminary data.</text>
</comment>
<feature type="transmembrane region" description="Helical" evidence="15">
    <location>
        <begin position="347"/>
        <end position="371"/>
    </location>
</feature>
<evidence type="ECO:0000256" key="13">
    <source>
        <dbReference type="ARBA" id="ARBA00044710"/>
    </source>
</evidence>
<sequence>MDYGTIGADQKPVVRSAADCAPFRRAPEPDGEQRRTLLAVRALTCVSAAAEGYDIGMVSGVLVLIKESLDLDKVGASAFVGVFGFACALGALAGGRVADLLGRKLGLATTYALLVVGSVLLALSTGVVSAVAGRVLHGAGVGAGFVCVSLYLSELSPAHSRGAMVGLEAFFLNAGMLAAAGGNYLVLGSTGSSDSDWRLMVLLSAVLPLACAAALLACGGLPESPRWLRLQGRTREAVEALRRVCDEAEVERARASWSLAEADPAAGWLEVLRPTAPRKRRALVSGVGVASLQMLSGETVIIYYSSLILSAEMGRREAFSGSLAMILAKLALLAVPLALVDRVGRRPLLLASSGLMSGAMGLLGCCYLARAAAWLKVLALCACTGAFSVGLGCVVYVYVSEVFGSRERAKGSALAFFVSRVVNGLVTSAFPFVEAGLGMAGAWFGFAGVLLAGVGFVAAFVEETSCRPLEDIDASEAPSPG</sequence>
<comment type="catalytic activity">
    <reaction evidence="9">
        <text>D-glucose(out) = D-glucose(in)</text>
        <dbReference type="Rhea" id="RHEA:60376"/>
        <dbReference type="ChEBI" id="CHEBI:4167"/>
    </reaction>
    <physiologicalReaction direction="left-to-right" evidence="9">
        <dbReference type="Rhea" id="RHEA:60377"/>
    </physiologicalReaction>
</comment>
<dbReference type="Gene3D" id="1.20.1250.20">
    <property type="entry name" value="MFS general substrate transporter like domains"/>
    <property type="match status" value="1"/>
</dbReference>
<comment type="catalytic activity">
    <reaction evidence="10">
        <text>D-xylose(out) = D-xylose(in)</text>
        <dbReference type="Rhea" id="RHEA:78427"/>
        <dbReference type="ChEBI" id="CHEBI:53455"/>
    </reaction>
    <physiologicalReaction direction="left-to-right" evidence="10">
        <dbReference type="Rhea" id="RHEA:78428"/>
    </physiologicalReaction>
</comment>
<keyword evidence="5 15" id="KW-0812">Transmembrane</keyword>
<name>A0ABN9T6A4_9DINO</name>
<evidence type="ECO:0000313" key="18">
    <source>
        <dbReference type="Proteomes" id="UP001189429"/>
    </source>
</evidence>
<evidence type="ECO:0000256" key="3">
    <source>
        <dbReference type="ARBA" id="ARBA00011738"/>
    </source>
</evidence>
<dbReference type="InterPro" id="IPR050814">
    <property type="entry name" value="Myo-inositol_Transporter"/>
</dbReference>
<evidence type="ECO:0000256" key="4">
    <source>
        <dbReference type="ARBA" id="ARBA00022448"/>
    </source>
</evidence>
<feature type="transmembrane region" description="Helical" evidence="15">
    <location>
        <begin position="411"/>
        <end position="433"/>
    </location>
</feature>
<feature type="transmembrane region" description="Helical" evidence="15">
    <location>
        <begin position="318"/>
        <end position="340"/>
    </location>
</feature>
<comment type="similarity">
    <text evidence="2">Belongs to the major facilitator superfamily. Sugar transporter (TC 2.A.1.1) family.</text>
</comment>
<evidence type="ECO:0000256" key="10">
    <source>
        <dbReference type="ARBA" id="ARBA00044656"/>
    </source>
</evidence>
<dbReference type="InterPro" id="IPR005828">
    <property type="entry name" value="MFS_sugar_transport-like"/>
</dbReference>
<organism evidence="17 18">
    <name type="scientific">Prorocentrum cordatum</name>
    <dbReference type="NCBI Taxonomy" id="2364126"/>
    <lineage>
        <taxon>Eukaryota</taxon>
        <taxon>Sar</taxon>
        <taxon>Alveolata</taxon>
        <taxon>Dinophyceae</taxon>
        <taxon>Prorocentrales</taxon>
        <taxon>Prorocentraceae</taxon>
        <taxon>Prorocentrum</taxon>
    </lineage>
</organism>
<evidence type="ECO:0000256" key="12">
    <source>
        <dbReference type="ARBA" id="ARBA00044668"/>
    </source>
</evidence>
<evidence type="ECO:0000256" key="2">
    <source>
        <dbReference type="ARBA" id="ARBA00010992"/>
    </source>
</evidence>
<feature type="domain" description="Major facilitator superfamily (MFS) profile" evidence="16">
    <location>
        <begin position="40"/>
        <end position="465"/>
    </location>
</feature>
<dbReference type="PROSITE" id="PS50850">
    <property type="entry name" value="MFS"/>
    <property type="match status" value="1"/>
</dbReference>
<feature type="transmembrane region" description="Helical" evidence="15">
    <location>
        <begin position="199"/>
        <end position="221"/>
    </location>
</feature>
<feature type="transmembrane region" description="Helical" evidence="15">
    <location>
        <begin position="377"/>
        <end position="399"/>
    </location>
</feature>
<keyword evidence="6 15" id="KW-1133">Transmembrane helix</keyword>
<dbReference type="EMBL" id="CAUYUJ010014386">
    <property type="protein sequence ID" value="CAK0840513.1"/>
    <property type="molecule type" value="Genomic_DNA"/>
</dbReference>
<dbReference type="InterPro" id="IPR020846">
    <property type="entry name" value="MFS_dom"/>
</dbReference>
<dbReference type="Pfam" id="PF00083">
    <property type="entry name" value="Sugar_tr"/>
    <property type="match status" value="1"/>
</dbReference>
<dbReference type="InterPro" id="IPR003663">
    <property type="entry name" value="Sugar/inositol_transpt"/>
</dbReference>
<feature type="transmembrane region" description="Helical" evidence="15">
    <location>
        <begin position="282"/>
        <end position="306"/>
    </location>
</feature>
<evidence type="ECO:0000256" key="6">
    <source>
        <dbReference type="ARBA" id="ARBA00022989"/>
    </source>
</evidence>
<feature type="transmembrane region" description="Helical" evidence="15">
    <location>
        <begin position="135"/>
        <end position="153"/>
    </location>
</feature>
<protein>
    <recommendedName>
        <fullName evidence="14">Hexose transporter 1</fullName>
    </recommendedName>
</protein>
<evidence type="ECO:0000256" key="11">
    <source>
        <dbReference type="ARBA" id="ARBA00044662"/>
    </source>
</evidence>
<evidence type="ECO:0000313" key="17">
    <source>
        <dbReference type="EMBL" id="CAK0840513.1"/>
    </source>
</evidence>
<evidence type="ECO:0000256" key="5">
    <source>
        <dbReference type="ARBA" id="ARBA00022692"/>
    </source>
</evidence>
<dbReference type="PANTHER" id="PTHR48020">
    <property type="entry name" value="PROTON MYO-INOSITOL COTRANSPORTER"/>
    <property type="match status" value="1"/>
</dbReference>
<comment type="catalytic activity">
    <reaction evidence="12">
        <text>D-glucosamine(out) = D-glucosamine(in)</text>
        <dbReference type="Rhea" id="RHEA:78423"/>
        <dbReference type="ChEBI" id="CHEBI:58723"/>
    </reaction>
    <physiologicalReaction direction="left-to-right" evidence="12">
        <dbReference type="Rhea" id="RHEA:78424"/>
    </physiologicalReaction>
</comment>
<dbReference type="PANTHER" id="PTHR48020:SF49">
    <property type="entry name" value="SUGAR TRANSPORTER"/>
    <property type="match status" value="1"/>
</dbReference>
<evidence type="ECO:0000256" key="15">
    <source>
        <dbReference type="SAM" id="Phobius"/>
    </source>
</evidence>
<evidence type="ECO:0000259" key="16">
    <source>
        <dbReference type="PROSITE" id="PS50850"/>
    </source>
</evidence>
<gene>
    <name evidence="17" type="ORF">PCOR1329_LOCUS35943</name>
</gene>
<comment type="subunit">
    <text evidence="3">Homodimer.</text>
</comment>
<comment type="subcellular location">
    <subcellularLocation>
        <location evidence="1">Membrane</location>
        <topology evidence="1">Multi-pass membrane protein</topology>
    </subcellularLocation>
</comment>
<accession>A0ABN9T6A4</accession>
<feature type="transmembrane region" description="Helical" evidence="15">
    <location>
        <begin position="74"/>
        <end position="93"/>
    </location>
</feature>
<evidence type="ECO:0000256" key="9">
    <source>
        <dbReference type="ARBA" id="ARBA00044648"/>
    </source>
</evidence>
<dbReference type="InterPro" id="IPR036259">
    <property type="entry name" value="MFS_trans_sf"/>
</dbReference>
<feature type="transmembrane region" description="Helical" evidence="15">
    <location>
        <begin position="439"/>
        <end position="461"/>
    </location>
</feature>
<dbReference type="InterPro" id="IPR005829">
    <property type="entry name" value="Sugar_transporter_CS"/>
</dbReference>
<feature type="transmembrane region" description="Helical" evidence="15">
    <location>
        <begin position="165"/>
        <end position="187"/>
    </location>
</feature>
<proteinExistence type="inferred from homology"/>
<comment type="catalytic activity">
    <reaction evidence="8">
        <text>D-galactose(in) = D-galactose(out)</text>
        <dbReference type="Rhea" id="RHEA:34915"/>
        <dbReference type="ChEBI" id="CHEBI:4139"/>
    </reaction>
    <physiologicalReaction direction="right-to-left" evidence="8">
        <dbReference type="Rhea" id="RHEA:34917"/>
    </physiologicalReaction>
</comment>
<evidence type="ECO:0000256" key="1">
    <source>
        <dbReference type="ARBA" id="ARBA00004141"/>
    </source>
</evidence>
<keyword evidence="4" id="KW-0813">Transport</keyword>
<comment type="catalytic activity">
    <reaction evidence="13">
        <text>D-fructose(out) = D-fructose(in)</text>
        <dbReference type="Rhea" id="RHEA:60372"/>
        <dbReference type="ChEBI" id="CHEBI:37721"/>
    </reaction>
    <physiologicalReaction direction="left-to-right" evidence="13">
        <dbReference type="Rhea" id="RHEA:60373"/>
    </physiologicalReaction>
</comment>
<evidence type="ECO:0000256" key="7">
    <source>
        <dbReference type="ARBA" id="ARBA00023136"/>
    </source>
</evidence>